<keyword evidence="1" id="KW-0802">TPR repeat</keyword>
<dbReference type="SUPFAM" id="SSF52540">
    <property type="entry name" value="P-loop containing nucleoside triphosphate hydrolases"/>
    <property type="match status" value="1"/>
</dbReference>
<dbReference type="PROSITE" id="PS50005">
    <property type="entry name" value="TPR"/>
    <property type="match status" value="1"/>
</dbReference>
<dbReference type="SUPFAM" id="SSF48452">
    <property type="entry name" value="TPR-like"/>
    <property type="match status" value="1"/>
</dbReference>
<dbReference type="EMBL" id="JBHSJB010000044">
    <property type="protein sequence ID" value="MFC5059735.1"/>
    <property type="molecule type" value="Genomic_DNA"/>
</dbReference>
<proteinExistence type="predicted"/>
<name>A0ABV9YAI2_9PSEU</name>
<evidence type="ECO:0000313" key="2">
    <source>
        <dbReference type="EMBL" id="MFC5059735.1"/>
    </source>
</evidence>
<accession>A0ABV9YAI2</accession>
<organism evidence="2 3">
    <name type="scientific">Saccharothrix xinjiangensis</name>
    <dbReference type="NCBI Taxonomy" id="204798"/>
    <lineage>
        <taxon>Bacteria</taxon>
        <taxon>Bacillati</taxon>
        <taxon>Actinomycetota</taxon>
        <taxon>Actinomycetes</taxon>
        <taxon>Pseudonocardiales</taxon>
        <taxon>Pseudonocardiaceae</taxon>
        <taxon>Saccharothrix</taxon>
    </lineage>
</organism>
<dbReference type="PRINTS" id="PR00364">
    <property type="entry name" value="DISEASERSIST"/>
</dbReference>
<dbReference type="InterPro" id="IPR019734">
    <property type="entry name" value="TPR_rpt"/>
</dbReference>
<dbReference type="InterPro" id="IPR011990">
    <property type="entry name" value="TPR-like_helical_dom_sf"/>
</dbReference>
<dbReference type="PANTHER" id="PTHR47691">
    <property type="entry name" value="REGULATOR-RELATED"/>
    <property type="match status" value="1"/>
</dbReference>
<dbReference type="RefSeq" id="WP_425564101.1">
    <property type="nucleotide sequence ID" value="NZ_BAAAKE010000050.1"/>
</dbReference>
<dbReference type="Pfam" id="PF13424">
    <property type="entry name" value="TPR_12"/>
    <property type="match status" value="2"/>
</dbReference>
<dbReference type="Proteomes" id="UP001595833">
    <property type="component" value="Unassembled WGS sequence"/>
</dbReference>
<feature type="repeat" description="TPR" evidence="1">
    <location>
        <begin position="653"/>
        <end position="686"/>
    </location>
</feature>
<keyword evidence="2" id="KW-0547">Nucleotide-binding</keyword>
<sequence>MVAVRGFLNALGVDPGRVFLWRRFGSMLPRGACGPDDGWVREGDDTRNLFSGDTGALVQAGHVHGGVHFHRFAEPVLPVPRQLPFDVPGFTGRVDELRQLDEPFAAGAAVAITVVSGSPGVGKSAMAVHWAHRESDRFPDGQLYVDLRGFDAAPPMPAYQALDAFVRALGGASDRVHGQVDELAASYRSLLASRRVLVVLDNAVDDEQVRPLLPGSSTCAVVVTSRNTLAGLVAVTGARRIALAALPPADAVALLGTAVGVDRLNAEPAAAGELARLCARLPLALRIAAERVTRSPYRTIADLVDQFDAERHRLDLLTTATDGGVAVRVAFSWSYRQLPAAAAGMFRRLGLHPGPEFGVPAAAALAGVPEREARRLLDVLVDAGLLNEVDRERYGFHDLLWLYAVENAELEEATERTAAVRRLLEWYLLMADAADHLLTCRSYCVTLGHTTAAPPPVLFPDRHRAARWCDRERVNLMAAIRQASDCGEHAVAWRLPVALWGFFFLNKPWREWTSALTTGLASARESGDRRGEAWTLHCLREAEFSMHPTGRAIEYVQQALDIFRDIGDQWGVREALSNVGYAHYLQHRPDEALVHLRAALELWRGTDDRWGQAWTLHSLGETYLGLGRWDDAARVLGEALDLFGLIGHRQAEGFALGNLGRVLLGTNRHEQAIDQFQRALAVHDEVGDRWNAARTLKGIGTALHDTGSIEAAADCWRQALTISEDLDDSATADEIRGTVSKLVCSARHAGPGVRRDGHCE</sequence>
<dbReference type="SMART" id="SM00028">
    <property type="entry name" value="TPR"/>
    <property type="match status" value="5"/>
</dbReference>
<gene>
    <name evidence="2" type="ORF">ACFPFM_38975</name>
</gene>
<comment type="caution">
    <text evidence="2">The sequence shown here is derived from an EMBL/GenBank/DDBJ whole genome shotgun (WGS) entry which is preliminary data.</text>
</comment>
<evidence type="ECO:0000256" key="1">
    <source>
        <dbReference type="PROSITE-ProRule" id="PRU00339"/>
    </source>
</evidence>
<dbReference type="Gene3D" id="1.25.40.10">
    <property type="entry name" value="Tetratricopeptide repeat domain"/>
    <property type="match status" value="1"/>
</dbReference>
<protein>
    <submittedName>
        <fullName evidence="2">ATP-binding protein</fullName>
    </submittedName>
</protein>
<dbReference type="PANTHER" id="PTHR47691:SF3">
    <property type="entry name" value="HTH-TYPE TRANSCRIPTIONAL REGULATOR RV0890C-RELATED"/>
    <property type="match status" value="1"/>
</dbReference>
<reference evidence="3" key="1">
    <citation type="journal article" date="2019" name="Int. J. Syst. Evol. Microbiol.">
        <title>The Global Catalogue of Microorganisms (GCM) 10K type strain sequencing project: providing services to taxonomists for standard genome sequencing and annotation.</title>
        <authorList>
            <consortium name="The Broad Institute Genomics Platform"/>
            <consortium name="The Broad Institute Genome Sequencing Center for Infectious Disease"/>
            <person name="Wu L."/>
            <person name="Ma J."/>
        </authorList>
    </citation>
    <scope>NUCLEOTIDE SEQUENCE [LARGE SCALE GENOMIC DNA]</scope>
    <source>
        <strain evidence="3">KCTC 12848</strain>
    </source>
</reference>
<dbReference type="InterPro" id="IPR027417">
    <property type="entry name" value="P-loop_NTPase"/>
</dbReference>
<keyword evidence="3" id="KW-1185">Reference proteome</keyword>
<keyword evidence="2" id="KW-0067">ATP-binding</keyword>
<dbReference type="GO" id="GO:0005524">
    <property type="term" value="F:ATP binding"/>
    <property type="evidence" value="ECO:0007669"/>
    <property type="project" value="UniProtKB-KW"/>
</dbReference>
<dbReference type="Gene3D" id="3.40.50.300">
    <property type="entry name" value="P-loop containing nucleotide triphosphate hydrolases"/>
    <property type="match status" value="1"/>
</dbReference>
<evidence type="ECO:0000313" key="3">
    <source>
        <dbReference type="Proteomes" id="UP001595833"/>
    </source>
</evidence>